<comment type="caution">
    <text evidence="1">The sequence shown here is derived from an EMBL/GenBank/DDBJ whole genome shotgun (WGS) entry which is preliminary data.</text>
</comment>
<protein>
    <recommendedName>
        <fullName evidence="3">PE family protein</fullName>
    </recommendedName>
</protein>
<keyword evidence="2" id="KW-1185">Reference proteome</keyword>
<reference evidence="1 2" key="1">
    <citation type="submission" date="2023-07" db="EMBL/GenBank/DDBJ databases">
        <title>Sorghum-associated microbial communities from plants grown in Nebraska, USA.</title>
        <authorList>
            <person name="Schachtman D."/>
        </authorList>
    </citation>
    <scope>NUCLEOTIDE SEQUENCE [LARGE SCALE GENOMIC DNA]</scope>
    <source>
        <strain evidence="1 2">4272</strain>
    </source>
</reference>
<name>A0ABU1XF12_9NOCA</name>
<sequence>MALPAPIGTEFASGIEQLVSIAPALNEIG</sequence>
<proteinExistence type="predicted"/>
<organism evidence="1 2">
    <name type="scientific">Nocardia kruczakiae</name>
    <dbReference type="NCBI Taxonomy" id="261477"/>
    <lineage>
        <taxon>Bacteria</taxon>
        <taxon>Bacillati</taxon>
        <taxon>Actinomycetota</taxon>
        <taxon>Actinomycetes</taxon>
        <taxon>Mycobacteriales</taxon>
        <taxon>Nocardiaceae</taxon>
        <taxon>Nocardia</taxon>
    </lineage>
</organism>
<dbReference type="EMBL" id="JAVDWW010000003">
    <property type="protein sequence ID" value="MDR7168597.1"/>
    <property type="molecule type" value="Genomic_DNA"/>
</dbReference>
<evidence type="ECO:0008006" key="3">
    <source>
        <dbReference type="Google" id="ProtNLM"/>
    </source>
</evidence>
<gene>
    <name evidence="1" type="ORF">J2W56_002328</name>
</gene>
<dbReference type="Proteomes" id="UP001251217">
    <property type="component" value="Unassembled WGS sequence"/>
</dbReference>
<accession>A0ABU1XF12</accession>
<evidence type="ECO:0000313" key="2">
    <source>
        <dbReference type="Proteomes" id="UP001251217"/>
    </source>
</evidence>
<evidence type="ECO:0000313" key="1">
    <source>
        <dbReference type="EMBL" id="MDR7168597.1"/>
    </source>
</evidence>